<dbReference type="GO" id="GO:0016757">
    <property type="term" value="F:glycosyltransferase activity"/>
    <property type="evidence" value="ECO:0007669"/>
    <property type="project" value="InterPro"/>
</dbReference>
<name>A0A2N6Q458_9BACT</name>
<feature type="domain" description="Glycosyltransferase subfamily 4-like N-terminal" evidence="2">
    <location>
        <begin position="16"/>
        <end position="201"/>
    </location>
</feature>
<gene>
    <name evidence="3" type="ORF">CJ232_08935</name>
</gene>
<dbReference type="Pfam" id="PF00534">
    <property type="entry name" value="Glycos_transf_1"/>
    <property type="match status" value="1"/>
</dbReference>
<evidence type="ECO:0000259" key="2">
    <source>
        <dbReference type="Pfam" id="PF13439"/>
    </source>
</evidence>
<dbReference type="EMBL" id="PNGI01000021">
    <property type="protein sequence ID" value="PMC08742.1"/>
    <property type="molecule type" value="Genomic_DNA"/>
</dbReference>
<feature type="domain" description="Glycosyl transferase family 1" evidence="1">
    <location>
        <begin position="216"/>
        <end position="380"/>
    </location>
</feature>
<dbReference type="Proteomes" id="UP000235661">
    <property type="component" value="Unassembled WGS sequence"/>
</dbReference>
<dbReference type="Gene3D" id="3.40.50.2000">
    <property type="entry name" value="Glycogen Phosphorylase B"/>
    <property type="match status" value="2"/>
</dbReference>
<dbReference type="CDD" id="cd03801">
    <property type="entry name" value="GT4_PimA-like"/>
    <property type="match status" value="1"/>
</dbReference>
<dbReference type="PANTHER" id="PTHR45947">
    <property type="entry name" value="SULFOQUINOVOSYL TRANSFERASE SQD2"/>
    <property type="match status" value="1"/>
</dbReference>
<evidence type="ECO:0000313" key="4">
    <source>
        <dbReference type="Proteomes" id="UP000235661"/>
    </source>
</evidence>
<sequence length="409" mass="47181">MKRIFIIDEYISSKQNGVGTYMKFLLSCLCTLDVEVNLLSFNSDGKYFEVNQNDKIRHFKFPICHGGAFLEIGGLCWPLFKMYIPDNIDNAFIISHSPCVDFLRQLRRQYKKSQLIFVIHDQGWTDSLLGNRIRLQEILSKTSQQKERHEIESYCKKFFIQERRMYSIADYVVCLSETTRELLCKTYNVPIKKIHLIPNGFSIAPNYNIPLSRVQTRKRLGVGEKERIILFVGRTTKAKGIEELLQAFEALYQCFDNLRLVIAGEVFRLNDFAKITPQSASCIVYTGLIDKERLNMWYRAADIGVLPSYTEQCSYTGMEMMASGLLIVTTDGNGLTDMFHHGKNALVTHVNSHLAKNLEKTLIKALNLEDDLRHSICSNAMDYVQTKYSISLMKEGYRKLLFESHYSTI</sequence>
<evidence type="ECO:0008006" key="5">
    <source>
        <dbReference type="Google" id="ProtNLM"/>
    </source>
</evidence>
<evidence type="ECO:0000259" key="1">
    <source>
        <dbReference type="Pfam" id="PF00534"/>
    </source>
</evidence>
<reference evidence="3 4" key="1">
    <citation type="submission" date="2017-09" db="EMBL/GenBank/DDBJ databases">
        <title>Bacterial strain isolated from the female urinary microbiota.</title>
        <authorList>
            <person name="Thomas-White K."/>
            <person name="Kumar N."/>
            <person name="Forster S."/>
            <person name="Putonti C."/>
            <person name="Lawley T."/>
            <person name="Wolfe A.J."/>
        </authorList>
    </citation>
    <scope>NUCLEOTIDE SEQUENCE [LARGE SCALE GENOMIC DNA]</scope>
    <source>
        <strain evidence="3 4">UMB0818</strain>
    </source>
</reference>
<evidence type="ECO:0000313" key="3">
    <source>
        <dbReference type="EMBL" id="PMC08742.1"/>
    </source>
</evidence>
<organism evidence="3 4">
    <name type="scientific">Hoylesella timonensis</name>
    <dbReference type="NCBI Taxonomy" id="386414"/>
    <lineage>
        <taxon>Bacteria</taxon>
        <taxon>Pseudomonadati</taxon>
        <taxon>Bacteroidota</taxon>
        <taxon>Bacteroidia</taxon>
        <taxon>Bacteroidales</taxon>
        <taxon>Prevotellaceae</taxon>
        <taxon>Hoylesella</taxon>
    </lineage>
</organism>
<dbReference type="InterPro" id="IPR028098">
    <property type="entry name" value="Glyco_trans_4-like_N"/>
</dbReference>
<proteinExistence type="predicted"/>
<dbReference type="InterPro" id="IPR001296">
    <property type="entry name" value="Glyco_trans_1"/>
</dbReference>
<dbReference type="InterPro" id="IPR050194">
    <property type="entry name" value="Glycosyltransferase_grp1"/>
</dbReference>
<dbReference type="RefSeq" id="WP_102188734.1">
    <property type="nucleotide sequence ID" value="NZ_PNGI01000021.1"/>
</dbReference>
<comment type="caution">
    <text evidence="3">The sequence shown here is derived from an EMBL/GenBank/DDBJ whole genome shotgun (WGS) entry which is preliminary data.</text>
</comment>
<dbReference type="PANTHER" id="PTHR45947:SF3">
    <property type="entry name" value="SULFOQUINOVOSYL TRANSFERASE SQD2"/>
    <property type="match status" value="1"/>
</dbReference>
<accession>A0A2N6Q458</accession>
<dbReference type="AlphaFoldDB" id="A0A2N6Q458"/>
<protein>
    <recommendedName>
        <fullName evidence="5">Glycosyltransferase</fullName>
    </recommendedName>
</protein>
<dbReference type="Pfam" id="PF13439">
    <property type="entry name" value="Glyco_transf_4"/>
    <property type="match status" value="1"/>
</dbReference>
<dbReference type="SUPFAM" id="SSF53756">
    <property type="entry name" value="UDP-Glycosyltransferase/glycogen phosphorylase"/>
    <property type="match status" value="1"/>
</dbReference>